<dbReference type="AlphaFoldDB" id="A0A1I7XHB4"/>
<evidence type="ECO:0000313" key="2">
    <source>
        <dbReference type="WBParaSite" id="Hba_16707"/>
    </source>
</evidence>
<dbReference type="Proteomes" id="UP000095283">
    <property type="component" value="Unplaced"/>
</dbReference>
<sequence>MVSEATNKIGERLSLDLGPNIKTWTRTRGGANEFIMYCGPTEKNIRCTQFVMENGSVATPNSYAQVAENGTLIIDPFLASDVGEYFSPDEMERVSRLANEFF</sequence>
<dbReference type="WBParaSite" id="Hba_16707">
    <property type="protein sequence ID" value="Hba_16707"/>
    <property type="gene ID" value="Hba_16707"/>
</dbReference>
<reference evidence="2" key="1">
    <citation type="submission" date="2016-11" db="UniProtKB">
        <authorList>
            <consortium name="WormBaseParasite"/>
        </authorList>
    </citation>
    <scope>IDENTIFICATION</scope>
</reference>
<proteinExistence type="predicted"/>
<name>A0A1I7XHB4_HETBA</name>
<evidence type="ECO:0000313" key="1">
    <source>
        <dbReference type="Proteomes" id="UP000095283"/>
    </source>
</evidence>
<protein>
    <submittedName>
        <fullName evidence="2">CN hydrolase domain-containing protein</fullName>
    </submittedName>
</protein>
<keyword evidence="1" id="KW-1185">Reference proteome</keyword>
<organism evidence="1 2">
    <name type="scientific">Heterorhabditis bacteriophora</name>
    <name type="common">Entomopathogenic nematode worm</name>
    <dbReference type="NCBI Taxonomy" id="37862"/>
    <lineage>
        <taxon>Eukaryota</taxon>
        <taxon>Metazoa</taxon>
        <taxon>Ecdysozoa</taxon>
        <taxon>Nematoda</taxon>
        <taxon>Chromadorea</taxon>
        <taxon>Rhabditida</taxon>
        <taxon>Rhabditina</taxon>
        <taxon>Rhabditomorpha</taxon>
        <taxon>Strongyloidea</taxon>
        <taxon>Heterorhabditidae</taxon>
        <taxon>Heterorhabditis</taxon>
    </lineage>
</organism>
<accession>A0A1I7XHB4</accession>